<dbReference type="InterPro" id="IPR000421">
    <property type="entry name" value="FA58C"/>
</dbReference>
<keyword evidence="1" id="KW-0732">Signal</keyword>
<protein>
    <submittedName>
        <fullName evidence="3">DUF5126 domain-containing protein</fullName>
    </submittedName>
</protein>
<dbReference type="InterPro" id="IPR033431">
    <property type="entry name" value="DUF5126"/>
</dbReference>
<dbReference type="Proteomes" id="UP000647133">
    <property type="component" value="Unassembled WGS sequence"/>
</dbReference>
<dbReference type="RefSeq" id="WP_192008333.1">
    <property type="nucleotide sequence ID" value="NZ_JACYTQ010000001.1"/>
</dbReference>
<gene>
    <name evidence="3" type="ORF">IFO69_03530</name>
</gene>
<dbReference type="Pfam" id="PF17166">
    <property type="entry name" value="DUF5126"/>
    <property type="match status" value="1"/>
</dbReference>
<comment type="caution">
    <text evidence="3">The sequence shown here is derived from an EMBL/GenBank/DDBJ whole genome shotgun (WGS) entry which is preliminary data.</text>
</comment>
<evidence type="ECO:0000313" key="4">
    <source>
        <dbReference type="Proteomes" id="UP000647133"/>
    </source>
</evidence>
<evidence type="ECO:0000259" key="2">
    <source>
        <dbReference type="PROSITE" id="PS50022"/>
    </source>
</evidence>
<sequence length="350" mass="39688">MKKRMIKYIYGLLLLGFATSCMEDEEVKLPDGPGNIQAEAGYGEVVFSWDFPQDPNVVFVKVTYQNSAGENKHQKFSQYAETAVIAGLEERAYDFEISLGDKNGNLSDSKMVSVTPNKPPYLFVAETVELIPDFGSVKVLWENVTEREVAINVKYTDVNGQPKTEVFNSSDVQGQGEITDVAAVEQTFEVYVANPTGLLSDSEMISVAPYAEEKLDKANWEVIDISAEEQEGQKFNLYDDDISTFWHSPWSWSQPNYPHYFIIDLKEEKVISRIGLVNRQNDSRGMTKVSFSGSTDNENWTELGEFDFEQINDEQKFRLVSNPTLRYIKVTALEGSNFFTFLAEVYLYGQ</sequence>
<dbReference type="Pfam" id="PF00754">
    <property type="entry name" value="F5_F8_type_C"/>
    <property type="match status" value="1"/>
</dbReference>
<dbReference type="PROSITE" id="PS50022">
    <property type="entry name" value="FA58C_3"/>
    <property type="match status" value="1"/>
</dbReference>
<dbReference type="PROSITE" id="PS51257">
    <property type="entry name" value="PROKAR_LIPOPROTEIN"/>
    <property type="match status" value="1"/>
</dbReference>
<dbReference type="Gene3D" id="2.60.120.260">
    <property type="entry name" value="Galactose-binding domain-like"/>
    <property type="match status" value="1"/>
</dbReference>
<feature type="chain" id="PRO_5047328038" evidence="1">
    <location>
        <begin position="24"/>
        <end position="350"/>
    </location>
</feature>
<reference evidence="3 4" key="1">
    <citation type="submission" date="2020-09" db="EMBL/GenBank/DDBJ databases">
        <title>Echinicola sp. CAU 1574 isolated from sand of Sido Beach.</title>
        <authorList>
            <person name="Kim W."/>
        </authorList>
    </citation>
    <scope>NUCLEOTIDE SEQUENCE [LARGE SCALE GENOMIC DNA]</scope>
    <source>
        <strain evidence="3 4">CAU 1574</strain>
    </source>
</reference>
<dbReference type="SUPFAM" id="SSF49785">
    <property type="entry name" value="Galactose-binding domain-like"/>
    <property type="match status" value="1"/>
</dbReference>
<dbReference type="EMBL" id="JACYTQ010000001">
    <property type="protein sequence ID" value="MBD8487814.1"/>
    <property type="molecule type" value="Genomic_DNA"/>
</dbReference>
<feature type="domain" description="F5/8 type C" evidence="2">
    <location>
        <begin position="210"/>
        <end position="350"/>
    </location>
</feature>
<keyword evidence="4" id="KW-1185">Reference proteome</keyword>
<dbReference type="InterPro" id="IPR032527">
    <property type="entry name" value="DUF4959"/>
</dbReference>
<proteinExistence type="predicted"/>
<dbReference type="InterPro" id="IPR008979">
    <property type="entry name" value="Galactose-bd-like_sf"/>
</dbReference>
<evidence type="ECO:0000313" key="3">
    <source>
        <dbReference type="EMBL" id="MBD8487814.1"/>
    </source>
</evidence>
<feature type="signal peptide" evidence="1">
    <location>
        <begin position="1"/>
        <end position="23"/>
    </location>
</feature>
<dbReference type="Pfam" id="PF16323">
    <property type="entry name" value="DUF4959"/>
    <property type="match status" value="1"/>
</dbReference>
<organism evidence="3 4">
    <name type="scientific">Echinicola arenosa</name>
    <dbReference type="NCBI Taxonomy" id="2774144"/>
    <lineage>
        <taxon>Bacteria</taxon>
        <taxon>Pseudomonadati</taxon>
        <taxon>Bacteroidota</taxon>
        <taxon>Cytophagia</taxon>
        <taxon>Cytophagales</taxon>
        <taxon>Cyclobacteriaceae</taxon>
        <taxon>Echinicola</taxon>
    </lineage>
</organism>
<accession>A0ABR9AG29</accession>
<dbReference type="Gene3D" id="2.60.40.10">
    <property type="entry name" value="Immunoglobulins"/>
    <property type="match status" value="1"/>
</dbReference>
<name>A0ABR9AG29_9BACT</name>
<dbReference type="InterPro" id="IPR013783">
    <property type="entry name" value="Ig-like_fold"/>
</dbReference>
<evidence type="ECO:0000256" key="1">
    <source>
        <dbReference type="SAM" id="SignalP"/>
    </source>
</evidence>